<dbReference type="PANTHER" id="PTHR21661:SF39">
    <property type="entry name" value="HYDROLASE, PUTATIVE (AFU_ORTHOLOGUE AFUA_3G08960)-RELATED"/>
    <property type="match status" value="1"/>
</dbReference>
<feature type="active site" description="Proton acceptor" evidence="3">
    <location>
        <position position="377"/>
    </location>
</feature>
<sequence>MAQAFGSLPSGVLKTPEKFTLRVPDRDVDELKQLVGLAKIAPETFYNQQKDGRFGINRDWLIGARDAWLKFDWRKHEDRINSFPNFTAKVDNAEWGTVDIHFAALFSKREDAQPIILLHGWPSSFMEFFPVFDLLMKKYTPETLPYHVIAPSLPGHDLSAKSLPVDLEPMLGVATDCLHQLMLDLGFGGGYTAHGGDTGSYVARFMSMKKGCKAFHLNMLRAQGEEAGNVEELPPHEAEHLQRANEWSTRGSFYFMLHGTRPATCGLAFSTSPVALLAWIGEKYQEWADKRNPIPLETILEVVSLYWFTDTYAGSIFSYIEVVEGLTSGRRKHIPTSKEIPMGYSAWKADLAFMPKEWTEKAYPNLKLYRWHDKGGHFPGHEVPELMLQDLEDFLAIVKG</sequence>
<evidence type="ECO:0000313" key="5">
    <source>
        <dbReference type="EMBL" id="KAK2031070.1"/>
    </source>
</evidence>
<feature type="domain" description="Epoxide hydrolase N-terminal" evidence="4">
    <location>
        <begin position="17"/>
        <end position="128"/>
    </location>
</feature>
<dbReference type="Proteomes" id="UP001232148">
    <property type="component" value="Unassembled WGS sequence"/>
</dbReference>
<proteinExistence type="inferred from homology"/>
<dbReference type="GO" id="GO:0004301">
    <property type="term" value="F:epoxide hydrolase activity"/>
    <property type="evidence" value="ECO:0007669"/>
    <property type="project" value="TreeGrafter"/>
</dbReference>
<reference evidence="5" key="1">
    <citation type="submission" date="2021-06" db="EMBL/GenBank/DDBJ databases">
        <title>Comparative genomics, transcriptomics and evolutionary studies reveal genomic signatures of adaptation to plant cell wall in hemibiotrophic fungi.</title>
        <authorList>
            <consortium name="DOE Joint Genome Institute"/>
            <person name="Baroncelli R."/>
            <person name="Diaz J.F."/>
            <person name="Benocci T."/>
            <person name="Peng M."/>
            <person name="Battaglia E."/>
            <person name="Haridas S."/>
            <person name="Andreopoulos W."/>
            <person name="Labutti K."/>
            <person name="Pangilinan J."/>
            <person name="Floch G.L."/>
            <person name="Makela M.R."/>
            <person name="Henrissat B."/>
            <person name="Grigoriev I.V."/>
            <person name="Crouch J.A."/>
            <person name="De Vries R.P."/>
            <person name="Sukno S.A."/>
            <person name="Thon M.R."/>
        </authorList>
    </citation>
    <scope>NUCLEOTIDE SEQUENCE</scope>
    <source>
        <strain evidence="5">MAFF235873</strain>
    </source>
</reference>
<gene>
    <name evidence="5" type="ORF">LX32DRAFT_671884</name>
</gene>
<dbReference type="PRINTS" id="PR00412">
    <property type="entry name" value="EPOXHYDRLASE"/>
</dbReference>
<dbReference type="GO" id="GO:0097176">
    <property type="term" value="P:epoxide metabolic process"/>
    <property type="evidence" value="ECO:0007669"/>
    <property type="project" value="TreeGrafter"/>
</dbReference>
<protein>
    <submittedName>
        <fullName evidence="5">Epoxide hydrolase</fullName>
    </submittedName>
</protein>
<dbReference type="PIRSF" id="PIRSF001112">
    <property type="entry name" value="Epoxide_hydrolase"/>
    <property type="match status" value="1"/>
</dbReference>
<dbReference type="InterPro" id="IPR010497">
    <property type="entry name" value="Epoxide_hydro_N"/>
</dbReference>
<comment type="similarity">
    <text evidence="1">Belongs to the peptidase S33 family.</text>
</comment>
<evidence type="ECO:0000256" key="1">
    <source>
        <dbReference type="ARBA" id="ARBA00010088"/>
    </source>
</evidence>
<dbReference type="InterPro" id="IPR016292">
    <property type="entry name" value="Epoxide_hydrolase"/>
</dbReference>
<feature type="active site" description="Proton donor" evidence="3">
    <location>
        <position position="319"/>
    </location>
</feature>
<dbReference type="EMBL" id="MU842844">
    <property type="protein sequence ID" value="KAK2031070.1"/>
    <property type="molecule type" value="Genomic_DNA"/>
</dbReference>
<evidence type="ECO:0000256" key="2">
    <source>
        <dbReference type="ARBA" id="ARBA00022801"/>
    </source>
</evidence>
<feature type="active site" description="Nucleophile" evidence="3">
    <location>
        <position position="197"/>
    </location>
</feature>
<organism evidence="5 6">
    <name type="scientific">Colletotrichum zoysiae</name>
    <dbReference type="NCBI Taxonomy" id="1216348"/>
    <lineage>
        <taxon>Eukaryota</taxon>
        <taxon>Fungi</taxon>
        <taxon>Dikarya</taxon>
        <taxon>Ascomycota</taxon>
        <taxon>Pezizomycotina</taxon>
        <taxon>Sordariomycetes</taxon>
        <taxon>Hypocreomycetidae</taxon>
        <taxon>Glomerellales</taxon>
        <taxon>Glomerellaceae</taxon>
        <taxon>Colletotrichum</taxon>
        <taxon>Colletotrichum graminicola species complex</taxon>
    </lineage>
</organism>
<evidence type="ECO:0000256" key="3">
    <source>
        <dbReference type="PIRSR" id="PIRSR001112-1"/>
    </source>
</evidence>
<dbReference type="InterPro" id="IPR029058">
    <property type="entry name" value="AB_hydrolase_fold"/>
</dbReference>
<comment type="caution">
    <text evidence="5">The sequence shown here is derived from an EMBL/GenBank/DDBJ whole genome shotgun (WGS) entry which is preliminary data.</text>
</comment>
<dbReference type="Pfam" id="PF06441">
    <property type="entry name" value="EHN"/>
    <property type="match status" value="1"/>
</dbReference>
<keyword evidence="6" id="KW-1185">Reference proteome</keyword>
<dbReference type="PANTHER" id="PTHR21661">
    <property type="entry name" value="EPOXIDE HYDROLASE 1-RELATED"/>
    <property type="match status" value="1"/>
</dbReference>
<dbReference type="InterPro" id="IPR000639">
    <property type="entry name" value="Epox_hydrolase-like"/>
</dbReference>
<keyword evidence="2 5" id="KW-0378">Hydrolase</keyword>
<dbReference type="SUPFAM" id="SSF53474">
    <property type="entry name" value="alpha/beta-Hydrolases"/>
    <property type="match status" value="1"/>
</dbReference>
<evidence type="ECO:0000259" key="4">
    <source>
        <dbReference type="Pfam" id="PF06441"/>
    </source>
</evidence>
<name>A0AAD9HL24_9PEZI</name>
<dbReference type="Gene3D" id="3.40.50.1820">
    <property type="entry name" value="alpha/beta hydrolase"/>
    <property type="match status" value="1"/>
</dbReference>
<evidence type="ECO:0000313" key="6">
    <source>
        <dbReference type="Proteomes" id="UP001232148"/>
    </source>
</evidence>
<accession>A0AAD9HL24</accession>
<dbReference type="AlphaFoldDB" id="A0AAD9HL24"/>